<evidence type="ECO:0000313" key="2">
    <source>
        <dbReference type="Proteomes" id="UP000886829"/>
    </source>
</evidence>
<dbReference type="AlphaFoldDB" id="A0A9D2B000"/>
<evidence type="ECO:0000313" key="1">
    <source>
        <dbReference type="EMBL" id="HIX56125.1"/>
    </source>
</evidence>
<organism evidence="1 2">
    <name type="scientific">Candidatus Anaerobiospirillum pullistercoris</name>
    <dbReference type="NCBI Taxonomy" id="2838452"/>
    <lineage>
        <taxon>Bacteria</taxon>
        <taxon>Pseudomonadati</taxon>
        <taxon>Pseudomonadota</taxon>
        <taxon>Gammaproteobacteria</taxon>
        <taxon>Aeromonadales</taxon>
        <taxon>Succinivibrionaceae</taxon>
        <taxon>Anaerobiospirillum</taxon>
    </lineage>
</organism>
<name>A0A9D2B000_9GAMM</name>
<accession>A0A9D2B000</accession>
<protein>
    <submittedName>
        <fullName evidence="1">Uncharacterized protein</fullName>
    </submittedName>
</protein>
<dbReference type="Proteomes" id="UP000886829">
    <property type="component" value="Unassembled WGS sequence"/>
</dbReference>
<reference evidence="1" key="2">
    <citation type="submission" date="2021-04" db="EMBL/GenBank/DDBJ databases">
        <authorList>
            <person name="Gilroy R."/>
        </authorList>
    </citation>
    <scope>NUCLEOTIDE SEQUENCE</scope>
    <source>
        <strain evidence="1">USASDec5-558</strain>
    </source>
</reference>
<dbReference type="EMBL" id="DXEV01000031">
    <property type="protein sequence ID" value="HIX56125.1"/>
    <property type="molecule type" value="Genomic_DNA"/>
</dbReference>
<reference evidence="1" key="1">
    <citation type="journal article" date="2021" name="PeerJ">
        <title>Extensive microbial diversity within the chicken gut microbiome revealed by metagenomics and culture.</title>
        <authorList>
            <person name="Gilroy R."/>
            <person name="Ravi A."/>
            <person name="Getino M."/>
            <person name="Pursley I."/>
            <person name="Horton D.L."/>
            <person name="Alikhan N.F."/>
            <person name="Baker D."/>
            <person name="Gharbi K."/>
            <person name="Hall N."/>
            <person name="Watson M."/>
            <person name="Adriaenssens E.M."/>
            <person name="Foster-Nyarko E."/>
            <person name="Jarju S."/>
            <person name="Secka A."/>
            <person name="Antonio M."/>
            <person name="Oren A."/>
            <person name="Chaudhuri R.R."/>
            <person name="La Ragione R."/>
            <person name="Hildebrand F."/>
            <person name="Pallen M.J."/>
        </authorList>
    </citation>
    <scope>NUCLEOTIDE SEQUENCE</scope>
    <source>
        <strain evidence="1">USASDec5-558</strain>
    </source>
</reference>
<sequence>MLAFNQKEAKVRCECGEEITAPTQDFELETECYEHGSEGMGVDTVYTFSYEFTCPKCGRDITITVSADEYPEGVCNYSDPSISEGAEFIGEAPSVAVDHTPPEDER</sequence>
<comment type="caution">
    <text evidence="1">The sequence shown here is derived from an EMBL/GenBank/DDBJ whole genome shotgun (WGS) entry which is preliminary data.</text>
</comment>
<proteinExistence type="predicted"/>
<gene>
    <name evidence="1" type="ORF">H9850_01480</name>
</gene>